<dbReference type="AlphaFoldDB" id="A0A1Q2D804"/>
<reference evidence="2 3" key="1">
    <citation type="journal article" date="2010" name="Int. J. Syst. Evol. Microbiol.">
        <title>Vagococcus penaei sp. nov., isolated from spoilage microbiota of cooked shrimp (Penaeus vannamei).</title>
        <authorList>
            <person name="Jaffres E."/>
            <person name="Prevost H."/>
            <person name="Rossero A."/>
            <person name="Joffraud J.J."/>
            <person name="Dousset X."/>
        </authorList>
    </citation>
    <scope>NUCLEOTIDE SEQUENCE [LARGE SCALE GENOMIC DNA]</scope>
    <source>
        <strain evidence="2 3">CD276</strain>
    </source>
</reference>
<evidence type="ECO:0000313" key="3">
    <source>
        <dbReference type="Proteomes" id="UP000188246"/>
    </source>
</evidence>
<dbReference type="InterPro" id="IPR042070">
    <property type="entry name" value="PucR_C-HTH_sf"/>
</dbReference>
<dbReference type="OrthoDB" id="9792148at2"/>
<dbReference type="InterPro" id="IPR009057">
    <property type="entry name" value="Homeodomain-like_sf"/>
</dbReference>
<sequence>MNLEQLKTIYPQHLITLEATDMTDYLSIPIEHQWFHIPLKDLSKSEIKLLHSLSPDAHQTNVLEIHSWYRFLFQHEHIMPEDTAYRIIQVKLHQKSDDANDWLTHFANLFNAIEDYFFINETEALLIEKNSTIHYELSDIEGMILTLQSDFSVKPNVFIGNFHQKNDTFRNFFIEEQTIFTQYQQKESTIFSFQTIALNYLTSNSITQSFTMQALKQTLQLDDDLTTIVKTLWQEKGNLTSTAKKLYIHRNTLQYRLDKFYERTGLSLKNMDDLAICYVLLT</sequence>
<dbReference type="KEGG" id="vpi:BW732_09880"/>
<dbReference type="PANTHER" id="PTHR33744">
    <property type="entry name" value="CARBOHYDRATE DIACID REGULATOR"/>
    <property type="match status" value="1"/>
</dbReference>
<dbReference type="InterPro" id="IPR025736">
    <property type="entry name" value="PucR_C-HTH_dom"/>
</dbReference>
<dbReference type="InterPro" id="IPR051448">
    <property type="entry name" value="CdaR-like_regulators"/>
</dbReference>
<gene>
    <name evidence="2" type="ORF">BW732_09880</name>
</gene>
<dbReference type="SUPFAM" id="SSF46689">
    <property type="entry name" value="Homeodomain-like"/>
    <property type="match status" value="1"/>
</dbReference>
<dbReference type="Gene3D" id="1.10.10.2840">
    <property type="entry name" value="PucR C-terminal helix-turn-helix domain"/>
    <property type="match status" value="1"/>
</dbReference>
<evidence type="ECO:0000313" key="2">
    <source>
        <dbReference type="EMBL" id="AQP54482.1"/>
    </source>
</evidence>
<accession>A0A1Q2D804</accession>
<name>A0A1Q2D804_9ENTE</name>
<feature type="domain" description="PucR C-terminal helix-turn-helix" evidence="1">
    <location>
        <begin position="228"/>
        <end position="279"/>
    </location>
</feature>
<protein>
    <recommendedName>
        <fullName evidence="1">PucR C-terminal helix-turn-helix domain-containing protein</fullName>
    </recommendedName>
</protein>
<dbReference type="PANTHER" id="PTHR33744:SF15">
    <property type="entry name" value="CARBOHYDRATE DIACID REGULATOR"/>
    <property type="match status" value="1"/>
</dbReference>
<dbReference type="STRING" id="633807.BW732_09880"/>
<dbReference type="RefSeq" id="WP_077276563.1">
    <property type="nucleotide sequence ID" value="NZ_CP019609.1"/>
</dbReference>
<proteinExistence type="predicted"/>
<keyword evidence="3" id="KW-1185">Reference proteome</keyword>
<evidence type="ECO:0000259" key="1">
    <source>
        <dbReference type="Pfam" id="PF13556"/>
    </source>
</evidence>
<dbReference type="Proteomes" id="UP000188246">
    <property type="component" value="Chromosome"/>
</dbReference>
<organism evidence="2 3">
    <name type="scientific">Vagococcus penaei</name>
    <dbReference type="NCBI Taxonomy" id="633807"/>
    <lineage>
        <taxon>Bacteria</taxon>
        <taxon>Bacillati</taxon>
        <taxon>Bacillota</taxon>
        <taxon>Bacilli</taxon>
        <taxon>Lactobacillales</taxon>
        <taxon>Enterococcaceae</taxon>
        <taxon>Vagococcus</taxon>
    </lineage>
</organism>
<dbReference type="Pfam" id="PF13556">
    <property type="entry name" value="HTH_30"/>
    <property type="match status" value="1"/>
</dbReference>
<dbReference type="EMBL" id="CP019609">
    <property type="protein sequence ID" value="AQP54482.1"/>
    <property type="molecule type" value="Genomic_DNA"/>
</dbReference>